<comment type="caution">
    <text evidence="10">The sequence shown here is derived from an EMBL/GenBank/DDBJ whole genome shotgun (WGS) entry which is preliminary data.</text>
</comment>
<dbReference type="FunFam" id="3.40.120.10:FF:000002">
    <property type="entry name" value="Phosphoglucosamine mutase"/>
    <property type="match status" value="1"/>
</dbReference>
<dbReference type="Gene3D" id="3.40.120.10">
    <property type="entry name" value="Alpha-D-Glucose-1,6-Bisphosphate, subunit A, domain 3"/>
    <property type="match status" value="3"/>
</dbReference>
<keyword evidence="3" id="KW-0597">Phosphoprotein</keyword>
<evidence type="ECO:0000259" key="9">
    <source>
        <dbReference type="Pfam" id="PF02880"/>
    </source>
</evidence>
<dbReference type="GO" id="GO:0005975">
    <property type="term" value="P:carbohydrate metabolic process"/>
    <property type="evidence" value="ECO:0007669"/>
    <property type="project" value="InterPro"/>
</dbReference>
<dbReference type="InterPro" id="IPR005841">
    <property type="entry name" value="Alpha-D-phosphohexomutase_SF"/>
</dbReference>
<dbReference type="EMBL" id="BART01009521">
    <property type="protein sequence ID" value="GAG69705.1"/>
    <property type="molecule type" value="Genomic_DNA"/>
</dbReference>
<proteinExistence type="inferred from homology"/>
<feature type="domain" description="Alpha-D-phosphohexomutase alpha/beta/alpha" evidence="8">
    <location>
        <begin position="147"/>
        <end position="242"/>
    </location>
</feature>
<organism evidence="10">
    <name type="scientific">marine sediment metagenome</name>
    <dbReference type="NCBI Taxonomy" id="412755"/>
    <lineage>
        <taxon>unclassified sequences</taxon>
        <taxon>metagenomes</taxon>
        <taxon>ecological metagenomes</taxon>
    </lineage>
</organism>
<dbReference type="InterPro" id="IPR005844">
    <property type="entry name" value="A-D-PHexomutase_a/b/a-I"/>
</dbReference>
<evidence type="ECO:0000256" key="4">
    <source>
        <dbReference type="ARBA" id="ARBA00022723"/>
    </source>
</evidence>
<evidence type="ECO:0000256" key="3">
    <source>
        <dbReference type="ARBA" id="ARBA00022553"/>
    </source>
</evidence>
<evidence type="ECO:0008006" key="11">
    <source>
        <dbReference type="Google" id="ProtNLM"/>
    </source>
</evidence>
<evidence type="ECO:0000256" key="5">
    <source>
        <dbReference type="ARBA" id="ARBA00022842"/>
    </source>
</evidence>
<dbReference type="InterPro" id="IPR050060">
    <property type="entry name" value="Phosphoglucosamine_mutase"/>
</dbReference>
<keyword evidence="5" id="KW-0460">Magnesium</keyword>
<comment type="similarity">
    <text evidence="2">Belongs to the phosphohexose mutase family.</text>
</comment>
<feature type="domain" description="Alpha-D-phosphohexomutase alpha/beta/alpha" evidence="7">
    <location>
        <begin position="1"/>
        <end position="124"/>
    </location>
</feature>
<dbReference type="Pfam" id="PF02880">
    <property type="entry name" value="PGM_PMM_III"/>
    <property type="match status" value="1"/>
</dbReference>
<dbReference type="AlphaFoldDB" id="X0ZJ91"/>
<keyword evidence="4" id="KW-0479">Metal-binding</keyword>
<evidence type="ECO:0000256" key="2">
    <source>
        <dbReference type="ARBA" id="ARBA00010231"/>
    </source>
</evidence>
<dbReference type="GO" id="GO:0006048">
    <property type="term" value="P:UDP-N-acetylglucosamine biosynthetic process"/>
    <property type="evidence" value="ECO:0007669"/>
    <property type="project" value="TreeGrafter"/>
</dbReference>
<feature type="non-terminal residue" evidence="10">
    <location>
        <position position="366"/>
    </location>
</feature>
<reference evidence="10" key="1">
    <citation type="journal article" date="2014" name="Front. Microbiol.">
        <title>High frequency of phylogenetically diverse reductive dehalogenase-homologous genes in deep subseafloor sedimentary metagenomes.</title>
        <authorList>
            <person name="Kawai M."/>
            <person name="Futagami T."/>
            <person name="Toyoda A."/>
            <person name="Takaki Y."/>
            <person name="Nishi S."/>
            <person name="Hori S."/>
            <person name="Arai W."/>
            <person name="Tsubouchi T."/>
            <person name="Morono Y."/>
            <person name="Uchiyama I."/>
            <person name="Ito T."/>
            <person name="Fujiyama A."/>
            <person name="Inagaki F."/>
            <person name="Takami H."/>
        </authorList>
    </citation>
    <scope>NUCLEOTIDE SEQUENCE</scope>
    <source>
        <strain evidence="10">Expedition CK06-06</strain>
    </source>
</reference>
<dbReference type="SUPFAM" id="SSF53738">
    <property type="entry name" value="Phosphoglucomutase, first 3 domains"/>
    <property type="match status" value="3"/>
</dbReference>
<evidence type="ECO:0000256" key="1">
    <source>
        <dbReference type="ARBA" id="ARBA00001946"/>
    </source>
</evidence>
<dbReference type="Pfam" id="PF02879">
    <property type="entry name" value="PGM_PMM_II"/>
    <property type="match status" value="1"/>
</dbReference>
<evidence type="ECO:0000259" key="8">
    <source>
        <dbReference type="Pfam" id="PF02879"/>
    </source>
</evidence>
<dbReference type="GO" id="GO:0005829">
    <property type="term" value="C:cytosol"/>
    <property type="evidence" value="ECO:0007669"/>
    <property type="project" value="TreeGrafter"/>
</dbReference>
<dbReference type="PANTHER" id="PTHR42946:SF1">
    <property type="entry name" value="PHOSPHOGLUCOMUTASE (ALPHA-D-GLUCOSE-1,6-BISPHOSPHATE-DEPENDENT)"/>
    <property type="match status" value="1"/>
</dbReference>
<dbReference type="Pfam" id="PF02878">
    <property type="entry name" value="PGM_PMM_I"/>
    <property type="match status" value="1"/>
</dbReference>
<dbReference type="GO" id="GO:0009252">
    <property type="term" value="P:peptidoglycan biosynthetic process"/>
    <property type="evidence" value="ECO:0007669"/>
    <property type="project" value="TreeGrafter"/>
</dbReference>
<evidence type="ECO:0000313" key="10">
    <source>
        <dbReference type="EMBL" id="GAG69705.1"/>
    </source>
</evidence>
<evidence type="ECO:0000259" key="7">
    <source>
        <dbReference type="Pfam" id="PF02878"/>
    </source>
</evidence>
<protein>
    <recommendedName>
        <fullName evidence="11">Phosphoglucosamine mutase</fullName>
    </recommendedName>
</protein>
<dbReference type="PANTHER" id="PTHR42946">
    <property type="entry name" value="PHOSPHOHEXOSE MUTASE"/>
    <property type="match status" value="1"/>
</dbReference>
<feature type="domain" description="Alpha-D-phosphohexomutase alpha/beta/alpha" evidence="9">
    <location>
        <begin position="246"/>
        <end position="358"/>
    </location>
</feature>
<feature type="non-terminal residue" evidence="10">
    <location>
        <position position="1"/>
    </location>
</feature>
<evidence type="ECO:0000256" key="6">
    <source>
        <dbReference type="ARBA" id="ARBA00023235"/>
    </source>
</evidence>
<keyword evidence="6" id="KW-0413">Isomerase</keyword>
<name>X0ZJ91_9ZZZZ</name>
<dbReference type="InterPro" id="IPR016055">
    <property type="entry name" value="A-D-PHexomutase_a/b/a-I/II/III"/>
</dbReference>
<dbReference type="InterPro" id="IPR005846">
    <property type="entry name" value="A-D-PHexomutase_a/b/a-III"/>
</dbReference>
<dbReference type="InterPro" id="IPR005845">
    <property type="entry name" value="A-D-PHexomutase_a/b/a-II"/>
</dbReference>
<accession>X0ZJ91</accession>
<dbReference type="GO" id="GO:0004615">
    <property type="term" value="F:phosphomannomutase activity"/>
    <property type="evidence" value="ECO:0007669"/>
    <property type="project" value="TreeGrafter"/>
</dbReference>
<dbReference type="GO" id="GO:0008966">
    <property type="term" value="F:phosphoglucosamine mutase activity"/>
    <property type="evidence" value="ECO:0007669"/>
    <property type="project" value="TreeGrafter"/>
</dbReference>
<sequence length="366" mass="39827">RKRYSKQRVTCELAFKVGFASAKKLANIGEYIVIGKDNRPSSDMLEAAVTAGICSAGINVIKFGIVPSSAIPFLIKKTSASGGVMISASHNSSEYNGIKFFTDHGFKLEEETEAEIEKEIDSINDTSLRSSGKDIGRVSNRCDLVDSYIDFLTNLYPLNLRGLKIAIDCANGVASFIAPEAYKKLGAALSVHSNEESGENINYMCGSTFPENISNIVKKTKSDIGIAFDGDGDRLIVSDEKGNILDGEFIMAIIVNFLKNEEKLKNNLLVTTVMANLGFVQALKNLGIKVITTDVGDRFVLIEMLKRGSIIGGEQSGHIILLDKYTTGDGILTSLALLNVLIKQKQPLSELSKIMKKYPQVLINVE</sequence>
<dbReference type="GO" id="GO:0046872">
    <property type="term" value="F:metal ion binding"/>
    <property type="evidence" value="ECO:0007669"/>
    <property type="project" value="UniProtKB-KW"/>
</dbReference>
<gene>
    <name evidence="10" type="ORF">S01H4_21074</name>
</gene>
<dbReference type="PRINTS" id="PR00509">
    <property type="entry name" value="PGMPMM"/>
</dbReference>
<comment type="cofactor">
    <cofactor evidence="1">
        <name>Mg(2+)</name>
        <dbReference type="ChEBI" id="CHEBI:18420"/>
    </cofactor>
</comment>